<keyword evidence="2" id="KW-1185">Reference proteome</keyword>
<reference evidence="2" key="1">
    <citation type="journal article" date="2019" name="Int. J. Syst. Evol. Microbiol.">
        <title>The Global Catalogue of Microorganisms (GCM) 10K type strain sequencing project: providing services to taxonomists for standard genome sequencing and annotation.</title>
        <authorList>
            <consortium name="The Broad Institute Genomics Platform"/>
            <consortium name="The Broad Institute Genome Sequencing Center for Infectious Disease"/>
            <person name="Wu L."/>
            <person name="Ma J."/>
        </authorList>
    </citation>
    <scope>NUCLEOTIDE SEQUENCE [LARGE SCALE GENOMIC DNA]</scope>
    <source>
        <strain evidence="2">KCTC 42182</strain>
    </source>
</reference>
<dbReference type="EMBL" id="JBHRYJ010000001">
    <property type="protein sequence ID" value="MFC3674074.1"/>
    <property type="molecule type" value="Genomic_DNA"/>
</dbReference>
<proteinExistence type="predicted"/>
<gene>
    <name evidence="1" type="ORF">ACFOOQ_00875</name>
</gene>
<dbReference type="RefSeq" id="WP_379720357.1">
    <property type="nucleotide sequence ID" value="NZ_JBHRYJ010000001.1"/>
</dbReference>
<accession>A0ABV7VA61</accession>
<organism evidence="1 2">
    <name type="scientific">Ferrovibrio xuzhouensis</name>
    <dbReference type="NCBI Taxonomy" id="1576914"/>
    <lineage>
        <taxon>Bacteria</taxon>
        <taxon>Pseudomonadati</taxon>
        <taxon>Pseudomonadota</taxon>
        <taxon>Alphaproteobacteria</taxon>
        <taxon>Rhodospirillales</taxon>
        <taxon>Rhodospirillaceae</taxon>
        <taxon>Ferrovibrio</taxon>
    </lineage>
</organism>
<protein>
    <submittedName>
        <fullName evidence="1">Uncharacterized protein</fullName>
    </submittedName>
</protein>
<dbReference type="Proteomes" id="UP001595711">
    <property type="component" value="Unassembled WGS sequence"/>
</dbReference>
<sequence>MGVTQPGLLQRTKAFFFPPGVASLAELEAFVTGEAAYLAQKTVFGYCRVKTVTNFEKLMTEPAFRDGVELCRWEAYAGTLGDTLVLVEGYLRPDDPALREALADRIAGLYPFWLNGHVPPHRTDWTDRLEAFAARFRAARIAPPVSPDAAVQETAVLIHTTVPLHDRLKRNDREVILGDLRLHALAMHSQMLKRFDRAALTAALLADGGS</sequence>
<evidence type="ECO:0000313" key="2">
    <source>
        <dbReference type="Proteomes" id="UP001595711"/>
    </source>
</evidence>
<comment type="caution">
    <text evidence="1">The sequence shown here is derived from an EMBL/GenBank/DDBJ whole genome shotgun (WGS) entry which is preliminary data.</text>
</comment>
<name>A0ABV7VA61_9PROT</name>
<evidence type="ECO:0000313" key="1">
    <source>
        <dbReference type="EMBL" id="MFC3674074.1"/>
    </source>
</evidence>